<evidence type="ECO:0000313" key="2">
    <source>
        <dbReference type="EMBL" id="EKX55004.1"/>
    </source>
</evidence>
<feature type="region of interest" description="Disordered" evidence="1">
    <location>
        <begin position="22"/>
        <end position="51"/>
    </location>
</feature>
<evidence type="ECO:0000313" key="3">
    <source>
        <dbReference type="EnsemblProtists" id="EKX55004"/>
    </source>
</evidence>
<evidence type="ECO:0000256" key="1">
    <source>
        <dbReference type="SAM" id="MobiDB-lite"/>
    </source>
</evidence>
<dbReference type="PaxDb" id="55529-EKX55004"/>
<dbReference type="GeneID" id="17311605"/>
<protein>
    <submittedName>
        <fullName evidence="2 3">Uncharacterized protein</fullName>
    </submittedName>
</protein>
<dbReference type="Proteomes" id="UP000011087">
    <property type="component" value="Unassembled WGS sequence"/>
</dbReference>
<feature type="compositionally biased region" description="Polar residues" evidence="1">
    <location>
        <begin position="30"/>
        <end position="39"/>
    </location>
</feature>
<evidence type="ECO:0000313" key="4">
    <source>
        <dbReference type="Proteomes" id="UP000011087"/>
    </source>
</evidence>
<sequence length="80" mass="8780">MHPAARSTIKFVDEHAIQFKRPNLGELDSSEQNLPQPSITPAKPESQAPIDTAPERHLVGDSTLLNNILRVQAKKSAGRN</sequence>
<feature type="non-terminal residue" evidence="2">
    <location>
        <position position="80"/>
    </location>
</feature>
<dbReference type="EMBL" id="JH992966">
    <property type="protein sequence ID" value="EKX55004.1"/>
    <property type="molecule type" value="Genomic_DNA"/>
</dbReference>
<accession>L1K320</accession>
<reference evidence="4" key="2">
    <citation type="submission" date="2012-11" db="EMBL/GenBank/DDBJ databases">
        <authorList>
            <person name="Kuo A."/>
            <person name="Curtis B.A."/>
            <person name="Tanifuji G."/>
            <person name="Burki F."/>
            <person name="Gruber A."/>
            <person name="Irimia M."/>
            <person name="Maruyama S."/>
            <person name="Arias M.C."/>
            <person name="Ball S.G."/>
            <person name="Gile G.H."/>
            <person name="Hirakawa Y."/>
            <person name="Hopkins J.F."/>
            <person name="Rensing S.A."/>
            <person name="Schmutz J."/>
            <person name="Symeonidi A."/>
            <person name="Elias M."/>
            <person name="Eveleigh R.J."/>
            <person name="Herman E.K."/>
            <person name="Klute M.J."/>
            <person name="Nakayama T."/>
            <person name="Obornik M."/>
            <person name="Reyes-Prieto A."/>
            <person name="Armbrust E.V."/>
            <person name="Aves S.J."/>
            <person name="Beiko R.G."/>
            <person name="Coutinho P."/>
            <person name="Dacks J.B."/>
            <person name="Durnford D.G."/>
            <person name="Fast N.M."/>
            <person name="Green B.R."/>
            <person name="Grisdale C."/>
            <person name="Hempe F."/>
            <person name="Henrissat B."/>
            <person name="Hoppner M.P."/>
            <person name="Ishida K.-I."/>
            <person name="Kim E."/>
            <person name="Koreny L."/>
            <person name="Kroth P.G."/>
            <person name="Liu Y."/>
            <person name="Malik S.-B."/>
            <person name="Maier U.G."/>
            <person name="McRose D."/>
            <person name="Mock T."/>
            <person name="Neilson J.A."/>
            <person name="Onodera N.T."/>
            <person name="Poole A.M."/>
            <person name="Pritham E.J."/>
            <person name="Richards T.A."/>
            <person name="Rocap G."/>
            <person name="Roy S.W."/>
            <person name="Sarai C."/>
            <person name="Schaack S."/>
            <person name="Shirato S."/>
            <person name="Slamovits C.H."/>
            <person name="Spencer D.F."/>
            <person name="Suzuki S."/>
            <person name="Worden A.Z."/>
            <person name="Zauner S."/>
            <person name="Barry K."/>
            <person name="Bell C."/>
            <person name="Bharti A.K."/>
            <person name="Crow J.A."/>
            <person name="Grimwood J."/>
            <person name="Kramer R."/>
            <person name="Lindquist E."/>
            <person name="Lucas S."/>
            <person name="Salamov A."/>
            <person name="McFadden G.I."/>
            <person name="Lane C.E."/>
            <person name="Keeling P.J."/>
            <person name="Gray M.W."/>
            <person name="Grigoriev I.V."/>
            <person name="Archibald J.M."/>
        </authorList>
    </citation>
    <scope>NUCLEOTIDE SEQUENCE</scope>
    <source>
        <strain evidence="4">CCMP2712</strain>
    </source>
</reference>
<reference evidence="2 4" key="1">
    <citation type="journal article" date="2012" name="Nature">
        <title>Algal genomes reveal evolutionary mosaicism and the fate of nucleomorphs.</title>
        <authorList>
            <consortium name="DOE Joint Genome Institute"/>
            <person name="Curtis B.A."/>
            <person name="Tanifuji G."/>
            <person name="Burki F."/>
            <person name="Gruber A."/>
            <person name="Irimia M."/>
            <person name="Maruyama S."/>
            <person name="Arias M.C."/>
            <person name="Ball S.G."/>
            <person name="Gile G.H."/>
            <person name="Hirakawa Y."/>
            <person name="Hopkins J.F."/>
            <person name="Kuo A."/>
            <person name="Rensing S.A."/>
            <person name="Schmutz J."/>
            <person name="Symeonidi A."/>
            <person name="Elias M."/>
            <person name="Eveleigh R.J."/>
            <person name="Herman E.K."/>
            <person name="Klute M.J."/>
            <person name="Nakayama T."/>
            <person name="Obornik M."/>
            <person name="Reyes-Prieto A."/>
            <person name="Armbrust E.V."/>
            <person name="Aves S.J."/>
            <person name="Beiko R.G."/>
            <person name="Coutinho P."/>
            <person name="Dacks J.B."/>
            <person name="Durnford D.G."/>
            <person name="Fast N.M."/>
            <person name="Green B.R."/>
            <person name="Grisdale C.J."/>
            <person name="Hempel F."/>
            <person name="Henrissat B."/>
            <person name="Hoppner M.P."/>
            <person name="Ishida K."/>
            <person name="Kim E."/>
            <person name="Koreny L."/>
            <person name="Kroth P.G."/>
            <person name="Liu Y."/>
            <person name="Malik S.B."/>
            <person name="Maier U.G."/>
            <person name="McRose D."/>
            <person name="Mock T."/>
            <person name="Neilson J.A."/>
            <person name="Onodera N.T."/>
            <person name="Poole A.M."/>
            <person name="Pritham E.J."/>
            <person name="Richards T.A."/>
            <person name="Rocap G."/>
            <person name="Roy S.W."/>
            <person name="Sarai C."/>
            <person name="Schaack S."/>
            <person name="Shirato S."/>
            <person name="Slamovits C.H."/>
            <person name="Spencer D.F."/>
            <person name="Suzuki S."/>
            <person name="Worden A.Z."/>
            <person name="Zauner S."/>
            <person name="Barry K."/>
            <person name="Bell C."/>
            <person name="Bharti A.K."/>
            <person name="Crow J.A."/>
            <person name="Grimwood J."/>
            <person name="Kramer R."/>
            <person name="Lindquist E."/>
            <person name="Lucas S."/>
            <person name="Salamov A."/>
            <person name="McFadden G.I."/>
            <person name="Lane C.E."/>
            <person name="Keeling P.J."/>
            <person name="Gray M.W."/>
            <person name="Grigoriev I.V."/>
            <person name="Archibald J.M."/>
        </authorList>
    </citation>
    <scope>NUCLEOTIDE SEQUENCE</scope>
    <source>
        <strain evidence="2 4">CCMP2712</strain>
    </source>
</reference>
<reference evidence="3" key="3">
    <citation type="submission" date="2015-06" db="UniProtKB">
        <authorList>
            <consortium name="EnsemblProtists"/>
        </authorList>
    </citation>
    <scope>IDENTIFICATION</scope>
</reference>
<keyword evidence="4" id="KW-1185">Reference proteome</keyword>
<organism evidence="2">
    <name type="scientific">Guillardia theta (strain CCMP2712)</name>
    <name type="common">Cryptophyte</name>
    <dbReference type="NCBI Taxonomy" id="905079"/>
    <lineage>
        <taxon>Eukaryota</taxon>
        <taxon>Cryptophyceae</taxon>
        <taxon>Pyrenomonadales</taxon>
        <taxon>Geminigeraceae</taxon>
        <taxon>Guillardia</taxon>
    </lineage>
</organism>
<dbReference type="KEGG" id="gtt:GUITHDRAFT_149929"/>
<name>L1K320_GUITC</name>
<dbReference type="EnsemblProtists" id="EKX55004">
    <property type="protein sequence ID" value="EKX55004"/>
    <property type="gene ID" value="GUITHDRAFT_149929"/>
</dbReference>
<dbReference type="HOGENOM" id="CLU_2597439_0_0_1"/>
<dbReference type="RefSeq" id="XP_005841984.1">
    <property type="nucleotide sequence ID" value="XM_005841927.1"/>
</dbReference>
<proteinExistence type="predicted"/>
<dbReference type="AlphaFoldDB" id="L1K320"/>
<gene>
    <name evidence="2" type="ORF">GUITHDRAFT_149929</name>
</gene>